<dbReference type="KEGG" id="pnd:Pla175_45370"/>
<keyword evidence="11" id="KW-1185">Reference proteome</keyword>
<gene>
    <name evidence="10" type="primary">aspT</name>
    <name evidence="10" type="ORF">Pla175_45370</name>
</gene>
<evidence type="ECO:0000256" key="1">
    <source>
        <dbReference type="ARBA" id="ARBA00004651"/>
    </source>
</evidence>
<dbReference type="Gene3D" id="3.30.70.1450">
    <property type="entry name" value="Regulator of K+ conductance, C-terminal domain"/>
    <property type="match status" value="1"/>
</dbReference>
<keyword evidence="4" id="KW-1003">Cell membrane</keyword>
<dbReference type="OrthoDB" id="9155749at2"/>
<dbReference type="NCBIfam" id="TIGR01625">
    <property type="entry name" value="YidE_YbjL_dupl"/>
    <property type="match status" value="1"/>
</dbReference>
<dbReference type="GO" id="GO:0005886">
    <property type="term" value="C:plasma membrane"/>
    <property type="evidence" value="ECO:0007669"/>
    <property type="project" value="UniProtKB-SubCell"/>
</dbReference>
<feature type="domain" description="RCK C-terminal" evidence="9">
    <location>
        <begin position="265"/>
        <end position="348"/>
    </location>
</feature>
<dbReference type="GO" id="GO:0006813">
    <property type="term" value="P:potassium ion transport"/>
    <property type="evidence" value="ECO:0007669"/>
    <property type="project" value="InterPro"/>
</dbReference>
<dbReference type="InterPro" id="IPR036721">
    <property type="entry name" value="RCK_C_sf"/>
</dbReference>
<protein>
    <submittedName>
        <fullName evidence="10">Aspartate/alanine antiporter</fullName>
    </submittedName>
</protein>
<keyword evidence="7 8" id="KW-0472">Membrane</keyword>
<keyword evidence="6 8" id="KW-1133">Transmembrane helix</keyword>
<comment type="subcellular location">
    <subcellularLocation>
        <location evidence="1">Cell membrane</location>
        <topology evidence="1">Multi-pass membrane protein</topology>
    </subcellularLocation>
</comment>
<sequence>MQHALSLLQADPLMALAAIAALGVALGAVRLWGVALGTSGVLFVGMALGHLGVSLPPLVGQLGVTLFVYSVGLQAGPHFLRSILRHGPTLLLLTGVTLLTAWGAAIAGATMLGLDRAIAMGLYAGALTSTPALAASLQVYNDPHISVGFGVAYPLGVIGVILFVQVVPRLLRIDWEHEAEAARNADAAPPIEAAWFEITNPQVNGKTLAQVESILGDGANVSRVLDRYASLSPQGETHLAIGQYLRVVGAAADLGKIEVVLGPRRDDFRPPKSVISDARVVVTEESLCGQSLRELGFRERFGVTITRLWRDDLEFVPRGDMCLEFGDELRVVGDIDDCKRLVTQIGHRPERIHDTRFLPLCVGLLAGIAIGHVPIPVPGIEGFAPTLGLAGGPLLAGLIAGHFGRIGPLNFRMPIAARGLMNEAGLILFLASAGVGAGASFWSVVSAQGPAMLAAGALVTLLPLLAAFCIARYAAGWDALRSLGAVCGAMTCTPGLGVVSRLANSPAPATAYVAVYPMALVAVSVLTPLIGWALPLLTGSP</sequence>
<evidence type="ECO:0000256" key="6">
    <source>
        <dbReference type="ARBA" id="ARBA00022989"/>
    </source>
</evidence>
<dbReference type="Proteomes" id="UP000317429">
    <property type="component" value="Chromosome"/>
</dbReference>
<dbReference type="GO" id="GO:0008324">
    <property type="term" value="F:monoatomic cation transmembrane transporter activity"/>
    <property type="evidence" value="ECO:0007669"/>
    <property type="project" value="InterPro"/>
</dbReference>
<dbReference type="PANTHER" id="PTHR30445">
    <property type="entry name" value="K(+)_H(+) ANTIPORTER SUBUNIT KHTT"/>
    <property type="match status" value="1"/>
</dbReference>
<proteinExistence type="inferred from homology"/>
<dbReference type="EMBL" id="CP036291">
    <property type="protein sequence ID" value="QDU91119.1"/>
    <property type="molecule type" value="Genomic_DNA"/>
</dbReference>
<feature type="transmembrane region" description="Helical" evidence="8">
    <location>
        <begin position="515"/>
        <end position="537"/>
    </location>
</feature>
<accession>A0A518DI17</accession>
<dbReference type="RefSeq" id="WP_145290929.1">
    <property type="nucleotide sequence ID" value="NZ_CP036291.1"/>
</dbReference>
<dbReference type="PROSITE" id="PS51202">
    <property type="entry name" value="RCK_C"/>
    <property type="match status" value="1"/>
</dbReference>
<evidence type="ECO:0000256" key="3">
    <source>
        <dbReference type="ARBA" id="ARBA00022448"/>
    </source>
</evidence>
<feature type="transmembrane region" description="Helical" evidence="8">
    <location>
        <begin position="383"/>
        <end position="403"/>
    </location>
</feature>
<evidence type="ECO:0000256" key="5">
    <source>
        <dbReference type="ARBA" id="ARBA00022692"/>
    </source>
</evidence>
<feature type="transmembrane region" description="Helical" evidence="8">
    <location>
        <begin position="424"/>
        <end position="445"/>
    </location>
</feature>
<feature type="transmembrane region" description="Helical" evidence="8">
    <location>
        <begin position="12"/>
        <end position="33"/>
    </location>
</feature>
<dbReference type="Pfam" id="PF06826">
    <property type="entry name" value="Asp-Al_Ex"/>
    <property type="match status" value="2"/>
</dbReference>
<dbReference type="PANTHER" id="PTHR30445:SF3">
    <property type="entry name" value="TRANSPORT PROTEIN YIDE-RELATED"/>
    <property type="match status" value="1"/>
</dbReference>
<dbReference type="Pfam" id="PF02080">
    <property type="entry name" value="TrkA_C"/>
    <property type="match status" value="1"/>
</dbReference>
<dbReference type="InterPro" id="IPR050144">
    <property type="entry name" value="AAE_transporter"/>
</dbReference>
<feature type="transmembrane region" description="Helical" evidence="8">
    <location>
        <begin position="89"/>
        <end position="114"/>
    </location>
</feature>
<evidence type="ECO:0000313" key="11">
    <source>
        <dbReference type="Proteomes" id="UP000317429"/>
    </source>
</evidence>
<dbReference type="AlphaFoldDB" id="A0A518DI17"/>
<feature type="transmembrane region" description="Helical" evidence="8">
    <location>
        <begin position="451"/>
        <end position="471"/>
    </location>
</feature>
<feature type="transmembrane region" description="Helical" evidence="8">
    <location>
        <begin position="121"/>
        <end position="140"/>
    </location>
</feature>
<dbReference type="InterPro" id="IPR006037">
    <property type="entry name" value="RCK_C"/>
</dbReference>
<comment type="similarity">
    <text evidence="2">Belongs to the AAE transporter (TC 2.A.81) family.</text>
</comment>
<evidence type="ECO:0000256" key="2">
    <source>
        <dbReference type="ARBA" id="ARBA00009854"/>
    </source>
</evidence>
<evidence type="ECO:0000313" key="10">
    <source>
        <dbReference type="EMBL" id="QDU91119.1"/>
    </source>
</evidence>
<feature type="transmembrane region" description="Helical" evidence="8">
    <location>
        <begin position="357"/>
        <end position="377"/>
    </location>
</feature>
<evidence type="ECO:0000259" key="9">
    <source>
        <dbReference type="PROSITE" id="PS51202"/>
    </source>
</evidence>
<dbReference type="SUPFAM" id="SSF116726">
    <property type="entry name" value="TrkA C-terminal domain-like"/>
    <property type="match status" value="1"/>
</dbReference>
<reference evidence="10 11" key="1">
    <citation type="submission" date="2019-02" db="EMBL/GenBank/DDBJ databases">
        <title>Deep-cultivation of Planctomycetes and their phenomic and genomic characterization uncovers novel biology.</title>
        <authorList>
            <person name="Wiegand S."/>
            <person name="Jogler M."/>
            <person name="Boedeker C."/>
            <person name="Pinto D."/>
            <person name="Vollmers J."/>
            <person name="Rivas-Marin E."/>
            <person name="Kohn T."/>
            <person name="Peeters S.H."/>
            <person name="Heuer A."/>
            <person name="Rast P."/>
            <person name="Oberbeckmann S."/>
            <person name="Bunk B."/>
            <person name="Jeske O."/>
            <person name="Meyerdierks A."/>
            <person name="Storesund J.E."/>
            <person name="Kallscheuer N."/>
            <person name="Luecker S."/>
            <person name="Lage O.M."/>
            <person name="Pohl T."/>
            <person name="Merkel B.J."/>
            <person name="Hornburger P."/>
            <person name="Mueller R.-W."/>
            <person name="Bruemmer F."/>
            <person name="Labrenz M."/>
            <person name="Spormann A.M."/>
            <person name="Op den Camp H."/>
            <person name="Overmann J."/>
            <person name="Amann R."/>
            <person name="Jetten M.S.M."/>
            <person name="Mascher T."/>
            <person name="Medema M.H."/>
            <person name="Devos D.P."/>
            <person name="Kaster A.-K."/>
            <person name="Ovreas L."/>
            <person name="Rohde M."/>
            <person name="Galperin M.Y."/>
            <person name="Jogler C."/>
        </authorList>
    </citation>
    <scope>NUCLEOTIDE SEQUENCE [LARGE SCALE GENOMIC DNA]</scope>
    <source>
        <strain evidence="10 11">Pla175</strain>
    </source>
</reference>
<feature type="transmembrane region" description="Helical" evidence="8">
    <location>
        <begin position="483"/>
        <end position="503"/>
    </location>
</feature>
<keyword evidence="5 8" id="KW-0812">Transmembrane</keyword>
<organism evidence="10 11">
    <name type="scientific">Pirellulimonas nuda</name>
    <dbReference type="NCBI Taxonomy" id="2528009"/>
    <lineage>
        <taxon>Bacteria</taxon>
        <taxon>Pseudomonadati</taxon>
        <taxon>Planctomycetota</taxon>
        <taxon>Planctomycetia</taxon>
        <taxon>Pirellulales</taxon>
        <taxon>Lacipirellulaceae</taxon>
        <taxon>Pirellulimonas</taxon>
    </lineage>
</organism>
<evidence type="ECO:0000256" key="7">
    <source>
        <dbReference type="ARBA" id="ARBA00023136"/>
    </source>
</evidence>
<evidence type="ECO:0000256" key="8">
    <source>
        <dbReference type="SAM" id="Phobius"/>
    </source>
</evidence>
<feature type="transmembrane region" description="Helical" evidence="8">
    <location>
        <begin position="146"/>
        <end position="167"/>
    </location>
</feature>
<keyword evidence="3" id="KW-0813">Transport</keyword>
<name>A0A518DI17_9BACT</name>
<dbReference type="InterPro" id="IPR006512">
    <property type="entry name" value="YidE_YbjL"/>
</dbReference>
<evidence type="ECO:0000256" key="4">
    <source>
        <dbReference type="ARBA" id="ARBA00022475"/>
    </source>
</evidence>
<feature type="transmembrane region" description="Helical" evidence="8">
    <location>
        <begin position="40"/>
        <end position="69"/>
    </location>
</feature>